<dbReference type="Proteomes" id="UP000602284">
    <property type="component" value="Unassembled WGS sequence"/>
</dbReference>
<organism evidence="2 3">
    <name type="scientific">Tumebacillus amylolyticus</name>
    <dbReference type="NCBI Taxonomy" id="2801339"/>
    <lineage>
        <taxon>Bacteria</taxon>
        <taxon>Bacillati</taxon>
        <taxon>Bacillota</taxon>
        <taxon>Bacilli</taxon>
        <taxon>Bacillales</taxon>
        <taxon>Alicyclobacillaceae</taxon>
        <taxon>Tumebacillus</taxon>
    </lineage>
</organism>
<dbReference type="RefSeq" id="WP_201634809.1">
    <property type="nucleotide sequence ID" value="NZ_JAEQNB010000003.1"/>
</dbReference>
<reference evidence="2 3" key="1">
    <citation type="submission" date="2021-01" db="EMBL/GenBank/DDBJ databases">
        <title>Tumebacillus sp. strain ITR2 16S ribosomal RNA gene Genome sequencing and assembly.</title>
        <authorList>
            <person name="Kang M."/>
        </authorList>
    </citation>
    <scope>NUCLEOTIDE SEQUENCE [LARGE SCALE GENOMIC DNA]</scope>
    <source>
        <strain evidence="2 3">ITR2</strain>
    </source>
</reference>
<evidence type="ECO:0000313" key="2">
    <source>
        <dbReference type="EMBL" id="MBL0387119.1"/>
    </source>
</evidence>
<name>A0ABS1JA42_9BACL</name>
<comment type="caution">
    <text evidence="2">The sequence shown here is derived from an EMBL/GenBank/DDBJ whole genome shotgun (WGS) entry which is preliminary data.</text>
</comment>
<feature type="chain" id="PRO_5047052434" description="Lipoprotein" evidence="1">
    <location>
        <begin position="23"/>
        <end position="164"/>
    </location>
</feature>
<gene>
    <name evidence="2" type="ORF">JJB07_10695</name>
</gene>
<keyword evidence="3" id="KW-1185">Reference proteome</keyword>
<accession>A0ABS1JA42</accession>
<protein>
    <recommendedName>
        <fullName evidence="4">Lipoprotein</fullName>
    </recommendedName>
</protein>
<dbReference type="EMBL" id="JAEQNB010000003">
    <property type="protein sequence ID" value="MBL0387119.1"/>
    <property type="molecule type" value="Genomic_DNA"/>
</dbReference>
<keyword evidence="1" id="KW-0732">Signal</keyword>
<evidence type="ECO:0000313" key="3">
    <source>
        <dbReference type="Proteomes" id="UP000602284"/>
    </source>
</evidence>
<proteinExistence type="predicted"/>
<sequence>MKRLHVSALVGLTLLLSGCGTTSTTSSPLVDTGTIYPLTLDRAVNVRFLSTGALTLDDSTEVPPAFGDVQRFGMFETIPQHVDHSFQTIRLLRMIYLPTPDDSLNLECSTSVDGRTWTEYRQIQPDALLLQLSTPASWIRFRGTLLATTTEKSPELRMFGVSFP</sequence>
<dbReference type="PROSITE" id="PS51257">
    <property type="entry name" value="PROKAR_LIPOPROTEIN"/>
    <property type="match status" value="1"/>
</dbReference>
<feature type="signal peptide" evidence="1">
    <location>
        <begin position="1"/>
        <end position="22"/>
    </location>
</feature>
<evidence type="ECO:0008006" key="4">
    <source>
        <dbReference type="Google" id="ProtNLM"/>
    </source>
</evidence>
<evidence type="ECO:0000256" key="1">
    <source>
        <dbReference type="SAM" id="SignalP"/>
    </source>
</evidence>